<name>A0ABV7EL09_9SPHN</name>
<evidence type="ECO:0000313" key="4">
    <source>
        <dbReference type="Proteomes" id="UP001595378"/>
    </source>
</evidence>
<dbReference type="Proteomes" id="UP001595378">
    <property type="component" value="Unassembled WGS sequence"/>
</dbReference>
<evidence type="ECO:0000256" key="1">
    <source>
        <dbReference type="SAM" id="MobiDB-lite"/>
    </source>
</evidence>
<organism evidence="3 4">
    <name type="scientific">Alteraurantiacibacter lauratis</name>
    <dbReference type="NCBI Taxonomy" id="2054627"/>
    <lineage>
        <taxon>Bacteria</taxon>
        <taxon>Pseudomonadati</taxon>
        <taxon>Pseudomonadota</taxon>
        <taxon>Alphaproteobacteria</taxon>
        <taxon>Sphingomonadales</taxon>
        <taxon>Erythrobacteraceae</taxon>
        <taxon>Alteraurantiacibacter</taxon>
    </lineage>
</organism>
<gene>
    <name evidence="3" type="ORF">ACFODK_14845</name>
</gene>
<feature type="signal peptide" evidence="2">
    <location>
        <begin position="1"/>
        <end position="22"/>
    </location>
</feature>
<dbReference type="InterPro" id="IPR022061">
    <property type="entry name" value="DUF3617"/>
</dbReference>
<evidence type="ECO:0000313" key="3">
    <source>
        <dbReference type="EMBL" id="MFC3102166.1"/>
    </source>
</evidence>
<feature type="chain" id="PRO_5045219276" evidence="2">
    <location>
        <begin position="23"/>
        <end position="176"/>
    </location>
</feature>
<comment type="caution">
    <text evidence="3">The sequence shown here is derived from an EMBL/GenBank/DDBJ whole genome shotgun (WGS) entry which is preliminary data.</text>
</comment>
<proteinExistence type="predicted"/>
<dbReference type="Pfam" id="PF12276">
    <property type="entry name" value="DUF3617"/>
    <property type="match status" value="1"/>
</dbReference>
<accession>A0ABV7EL09</accession>
<dbReference type="PROSITE" id="PS51257">
    <property type="entry name" value="PROKAR_LIPOPROTEIN"/>
    <property type="match status" value="1"/>
</dbReference>
<feature type="region of interest" description="Disordered" evidence="1">
    <location>
        <begin position="20"/>
        <end position="46"/>
    </location>
</feature>
<protein>
    <submittedName>
        <fullName evidence="3">DUF3617 domain-containing protein</fullName>
    </submittedName>
</protein>
<dbReference type="RefSeq" id="WP_336918214.1">
    <property type="nucleotide sequence ID" value="NZ_JBANRN010000004.1"/>
</dbReference>
<reference evidence="4" key="1">
    <citation type="journal article" date="2019" name="Int. J. Syst. Evol. Microbiol.">
        <title>The Global Catalogue of Microorganisms (GCM) 10K type strain sequencing project: providing services to taxonomists for standard genome sequencing and annotation.</title>
        <authorList>
            <consortium name="The Broad Institute Genomics Platform"/>
            <consortium name="The Broad Institute Genome Sequencing Center for Infectious Disease"/>
            <person name="Wu L."/>
            <person name="Ma J."/>
        </authorList>
    </citation>
    <scope>NUCLEOTIDE SEQUENCE [LARGE SCALE GENOMIC DNA]</scope>
    <source>
        <strain evidence="4">KCTC 52606</strain>
    </source>
</reference>
<sequence length="176" mass="18792">MRFICLLPVAAVLTLTACGDSAEDSPTTLEEAAEEMTEGPTPQPGQYTTTTELLELNIPGLTPEMQQMFEQMMAEGAQEGASYCLTAAEVTSSREEMLKNMTESDCTVQRFDMSGGTIDAALTCPPGTDGISGDVRMTGTMSETGADMTMSFKTQIPDMGEATIRMRAVTTRVGDC</sequence>
<evidence type="ECO:0000256" key="2">
    <source>
        <dbReference type="SAM" id="SignalP"/>
    </source>
</evidence>
<keyword evidence="2" id="KW-0732">Signal</keyword>
<keyword evidence="4" id="KW-1185">Reference proteome</keyword>
<dbReference type="EMBL" id="JBHRSU010000037">
    <property type="protein sequence ID" value="MFC3102166.1"/>
    <property type="molecule type" value="Genomic_DNA"/>
</dbReference>